<proteinExistence type="predicted"/>
<reference evidence="7 8" key="1">
    <citation type="journal article" date="2022" name="Nat. Ecol. Evol.">
        <title>A masculinizing supergene underlies an exaggerated male reproductive morph in a spider.</title>
        <authorList>
            <person name="Hendrickx F."/>
            <person name="De Corte Z."/>
            <person name="Sonet G."/>
            <person name="Van Belleghem S.M."/>
            <person name="Kostlbacher S."/>
            <person name="Vangestel C."/>
        </authorList>
    </citation>
    <scope>NUCLEOTIDE SEQUENCE [LARGE SCALE GENOMIC DNA]</scope>
    <source>
        <strain evidence="7">W744_W776</strain>
    </source>
</reference>
<evidence type="ECO:0000259" key="6">
    <source>
        <dbReference type="PROSITE" id="PS50950"/>
    </source>
</evidence>
<evidence type="ECO:0000256" key="5">
    <source>
        <dbReference type="PROSITE-ProRule" id="PRU00309"/>
    </source>
</evidence>
<dbReference type="PROSITE" id="PS50950">
    <property type="entry name" value="ZF_THAP"/>
    <property type="match status" value="1"/>
</dbReference>
<evidence type="ECO:0000256" key="4">
    <source>
        <dbReference type="ARBA" id="ARBA00023125"/>
    </source>
</evidence>
<dbReference type="InterPro" id="IPR038441">
    <property type="entry name" value="THAP_Znf_sf"/>
</dbReference>
<evidence type="ECO:0000313" key="7">
    <source>
        <dbReference type="EMBL" id="KAG8182439.1"/>
    </source>
</evidence>
<dbReference type="PANTHER" id="PTHR46600">
    <property type="entry name" value="THAP DOMAIN-CONTAINING"/>
    <property type="match status" value="1"/>
</dbReference>
<dbReference type="InterPro" id="IPR006612">
    <property type="entry name" value="THAP_Znf"/>
</dbReference>
<keyword evidence="3" id="KW-0862">Zinc</keyword>
<dbReference type="SUPFAM" id="SSF57716">
    <property type="entry name" value="Glucocorticoid receptor-like (DNA-binding domain)"/>
    <property type="match status" value="1"/>
</dbReference>
<evidence type="ECO:0000256" key="3">
    <source>
        <dbReference type="ARBA" id="ARBA00022833"/>
    </source>
</evidence>
<dbReference type="GO" id="GO:0043565">
    <property type="term" value="F:sequence-specific DNA binding"/>
    <property type="evidence" value="ECO:0007669"/>
    <property type="project" value="InterPro"/>
</dbReference>
<dbReference type="EMBL" id="JAFNEN010000462">
    <property type="protein sequence ID" value="KAG8182439.1"/>
    <property type="molecule type" value="Genomic_DNA"/>
</dbReference>
<dbReference type="SMART" id="SM00692">
    <property type="entry name" value="DM3"/>
    <property type="match status" value="1"/>
</dbReference>
<keyword evidence="8" id="KW-1185">Reference proteome</keyword>
<accession>A0AAV6UFB7</accession>
<feature type="domain" description="THAP-type" evidence="6">
    <location>
        <begin position="1"/>
        <end position="95"/>
    </location>
</feature>
<protein>
    <recommendedName>
        <fullName evidence="6">THAP-type domain-containing protein</fullName>
    </recommendedName>
</protein>
<dbReference type="AlphaFoldDB" id="A0AAV6UFB7"/>
<keyword evidence="4 5" id="KW-0238">DNA-binding</keyword>
<dbReference type="GO" id="GO:0008270">
    <property type="term" value="F:zinc ion binding"/>
    <property type="evidence" value="ECO:0007669"/>
    <property type="project" value="UniProtKB-KW"/>
</dbReference>
<dbReference type="Proteomes" id="UP000827092">
    <property type="component" value="Unassembled WGS sequence"/>
</dbReference>
<gene>
    <name evidence="7" type="ORF">JTE90_012453</name>
</gene>
<comment type="caution">
    <text evidence="7">The sequence shown here is derived from an EMBL/GenBank/DDBJ whole genome shotgun (WGS) entry which is preliminary data.</text>
</comment>
<dbReference type="Gene3D" id="6.20.210.20">
    <property type="entry name" value="THAP domain"/>
    <property type="match status" value="1"/>
</dbReference>
<evidence type="ECO:0000313" key="8">
    <source>
        <dbReference type="Proteomes" id="UP000827092"/>
    </source>
</evidence>
<dbReference type="InterPro" id="IPR026516">
    <property type="entry name" value="THAP1/10"/>
</dbReference>
<dbReference type="PANTHER" id="PTHR46600:SF11">
    <property type="entry name" value="THAP DOMAIN-CONTAINING PROTEIN 10"/>
    <property type="match status" value="1"/>
</dbReference>
<sequence length="120" mass="14418">MPDRCCVTNCKSNYKSTKGVYVSVFKFPKDERLKSEWMRKIPRQDFEPSQRSVVCEKHFHDDCIIRYDEILRNGEICRFQRKNPKLKPGSIPTIFSWMPIILFGTRTSEKEKQRRKIEEK</sequence>
<dbReference type="Pfam" id="PF05485">
    <property type="entry name" value="THAP"/>
    <property type="match status" value="1"/>
</dbReference>
<organism evidence="7 8">
    <name type="scientific">Oedothorax gibbosus</name>
    <dbReference type="NCBI Taxonomy" id="931172"/>
    <lineage>
        <taxon>Eukaryota</taxon>
        <taxon>Metazoa</taxon>
        <taxon>Ecdysozoa</taxon>
        <taxon>Arthropoda</taxon>
        <taxon>Chelicerata</taxon>
        <taxon>Arachnida</taxon>
        <taxon>Araneae</taxon>
        <taxon>Araneomorphae</taxon>
        <taxon>Entelegynae</taxon>
        <taxon>Araneoidea</taxon>
        <taxon>Linyphiidae</taxon>
        <taxon>Erigoninae</taxon>
        <taxon>Oedothorax</taxon>
    </lineage>
</organism>
<evidence type="ECO:0000256" key="2">
    <source>
        <dbReference type="ARBA" id="ARBA00022771"/>
    </source>
</evidence>
<keyword evidence="2 5" id="KW-0863">Zinc-finger</keyword>
<keyword evidence="1" id="KW-0479">Metal-binding</keyword>
<dbReference type="SMART" id="SM00980">
    <property type="entry name" value="THAP"/>
    <property type="match status" value="1"/>
</dbReference>
<evidence type="ECO:0000256" key="1">
    <source>
        <dbReference type="ARBA" id="ARBA00022723"/>
    </source>
</evidence>
<name>A0AAV6UFB7_9ARAC</name>